<accession>A0ABY7SK21</accession>
<evidence type="ECO:0000259" key="1">
    <source>
        <dbReference type="Pfam" id="PF12146"/>
    </source>
</evidence>
<dbReference type="InterPro" id="IPR022742">
    <property type="entry name" value="Hydrolase_4"/>
</dbReference>
<protein>
    <submittedName>
        <fullName evidence="2">Alpha/beta fold hydrolase</fullName>
    </submittedName>
</protein>
<evidence type="ECO:0000313" key="3">
    <source>
        <dbReference type="Proteomes" id="UP001219349"/>
    </source>
</evidence>
<dbReference type="InterPro" id="IPR029058">
    <property type="entry name" value="AB_hydrolase_fold"/>
</dbReference>
<name>A0ABY7SK21_9RHOB</name>
<dbReference type="SUPFAM" id="SSF53474">
    <property type="entry name" value="alpha/beta-Hydrolases"/>
    <property type="match status" value="1"/>
</dbReference>
<keyword evidence="3" id="KW-1185">Reference proteome</keyword>
<dbReference type="RefSeq" id="WP_271883489.1">
    <property type="nucleotide sequence ID" value="NZ_CP067136.1"/>
</dbReference>
<dbReference type="GO" id="GO:0016787">
    <property type="term" value="F:hydrolase activity"/>
    <property type="evidence" value="ECO:0007669"/>
    <property type="project" value="UniProtKB-KW"/>
</dbReference>
<evidence type="ECO:0000313" key="2">
    <source>
        <dbReference type="EMBL" id="WCR07240.1"/>
    </source>
</evidence>
<organism evidence="2 3">
    <name type="scientific">Paracoccus fistulariae</name>
    <dbReference type="NCBI Taxonomy" id="658446"/>
    <lineage>
        <taxon>Bacteria</taxon>
        <taxon>Pseudomonadati</taxon>
        <taxon>Pseudomonadota</taxon>
        <taxon>Alphaproteobacteria</taxon>
        <taxon>Rhodobacterales</taxon>
        <taxon>Paracoccaceae</taxon>
        <taxon>Paracoccus</taxon>
    </lineage>
</organism>
<dbReference type="EMBL" id="CP067136">
    <property type="protein sequence ID" value="WCR07240.1"/>
    <property type="molecule type" value="Genomic_DNA"/>
</dbReference>
<keyword evidence="2" id="KW-0378">Hydrolase</keyword>
<dbReference type="Gene3D" id="3.40.50.1820">
    <property type="entry name" value="alpha/beta hydrolase"/>
    <property type="match status" value="1"/>
</dbReference>
<sequence>MCWHSDAAEQTGIARWLAAREAGIRPDVASYLQWAGGPGKRTGIALIYVHGFSASPGELRPLPEDLARQLGANLLGLRLTGHGQDGAALSRARLRDWQDDLAQALQFGRQLGGRVIVLGMSTGATLLAQAACDPRLRDAFDAAILVSPNFRLRHPAAWALNLPGMRRILTALGDPKRRFPPRNELHDAYWTSCYPISATLPVAELTARARRTDFTAAQIPAMFIWAARDRVVDHRESGRIARRWGGPVTTLTVEPGERDDPNAHVIAGDALSPAMSRKLTQAMARWISTYVDQNVSEK</sequence>
<gene>
    <name evidence="2" type="ORF">JHX87_17615</name>
</gene>
<dbReference type="Proteomes" id="UP001219349">
    <property type="component" value="Chromosome"/>
</dbReference>
<feature type="domain" description="Serine aminopeptidase S33" evidence="1">
    <location>
        <begin position="46"/>
        <end position="255"/>
    </location>
</feature>
<reference evidence="2 3" key="1">
    <citation type="submission" date="2021-01" db="EMBL/GenBank/DDBJ databases">
        <title>Biogeographic distribution of Paracoccus.</title>
        <authorList>
            <person name="Hollensteiner J."/>
            <person name="Leineberger J."/>
            <person name="Brinkhoff T."/>
            <person name="Daniel R."/>
        </authorList>
    </citation>
    <scope>NUCLEOTIDE SEQUENCE [LARGE SCALE GENOMIC DNA]</scope>
    <source>
        <strain evidence="2 3">KCTC 22803</strain>
    </source>
</reference>
<proteinExistence type="predicted"/>
<dbReference type="Pfam" id="PF12146">
    <property type="entry name" value="Hydrolase_4"/>
    <property type="match status" value="1"/>
</dbReference>